<dbReference type="EMBL" id="BMIR01000010">
    <property type="protein sequence ID" value="GGE44445.1"/>
    <property type="molecule type" value="Genomic_DNA"/>
</dbReference>
<dbReference type="RefSeq" id="WP_188694141.1">
    <property type="nucleotide sequence ID" value="NZ_BMIR01000010.1"/>
</dbReference>
<accession>A0A8J2YI24</accession>
<protein>
    <submittedName>
        <fullName evidence="2">Uncharacterized protein</fullName>
    </submittedName>
</protein>
<dbReference type="AlphaFoldDB" id="A0A8J2YI24"/>
<keyword evidence="3" id="KW-1185">Reference proteome</keyword>
<organism evidence="2 3">
    <name type="scientific">Pullulanibacillus camelliae</name>
    <dbReference type="NCBI Taxonomy" id="1707096"/>
    <lineage>
        <taxon>Bacteria</taxon>
        <taxon>Bacillati</taxon>
        <taxon>Bacillota</taxon>
        <taxon>Bacilli</taxon>
        <taxon>Bacillales</taxon>
        <taxon>Sporolactobacillaceae</taxon>
        <taxon>Pullulanibacillus</taxon>
    </lineage>
</organism>
<reference evidence="2" key="1">
    <citation type="journal article" date="2014" name="Int. J. Syst. Evol. Microbiol.">
        <title>Complete genome sequence of Corynebacterium casei LMG S-19264T (=DSM 44701T), isolated from a smear-ripened cheese.</title>
        <authorList>
            <consortium name="US DOE Joint Genome Institute (JGI-PGF)"/>
            <person name="Walter F."/>
            <person name="Albersmeier A."/>
            <person name="Kalinowski J."/>
            <person name="Ruckert C."/>
        </authorList>
    </citation>
    <scope>NUCLEOTIDE SEQUENCE</scope>
    <source>
        <strain evidence="2">CGMCC 1.15371</strain>
    </source>
</reference>
<keyword evidence="1" id="KW-0812">Transmembrane</keyword>
<name>A0A8J2YI24_9BACL</name>
<dbReference type="Proteomes" id="UP000628775">
    <property type="component" value="Unassembled WGS sequence"/>
</dbReference>
<proteinExistence type="predicted"/>
<feature type="transmembrane region" description="Helical" evidence="1">
    <location>
        <begin position="37"/>
        <end position="57"/>
    </location>
</feature>
<evidence type="ECO:0000313" key="2">
    <source>
        <dbReference type="EMBL" id="GGE44445.1"/>
    </source>
</evidence>
<keyword evidence="1" id="KW-0472">Membrane</keyword>
<keyword evidence="1" id="KW-1133">Transmembrane helix</keyword>
<reference evidence="2" key="2">
    <citation type="submission" date="2020-09" db="EMBL/GenBank/DDBJ databases">
        <authorList>
            <person name="Sun Q."/>
            <person name="Zhou Y."/>
        </authorList>
    </citation>
    <scope>NUCLEOTIDE SEQUENCE</scope>
    <source>
        <strain evidence="2">CGMCC 1.15371</strain>
    </source>
</reference>
<feature type="transmembrane region" description="Helical" evidence="1">
    <location>
        <begin position="6"/>
        <end position="25"/>
    </location>
</feature>
<comment type="caution">
    <text evidence="2">The sequence shown here is derived from an EMBL/GenBank/DDBJ whole genome shotgun (WGS) entry which is preliminary data.</text>
</comment>
<sequence>MVFILYLLFALFILYTYNYLVNRLCTKNKIPEQQQKVIYSYVNVSAILLLLCMYYNIKDFM</sequence>
<gene>
    <name evidence="2" type="ORF">GCM10011391_24050</name>
</gene>
<evidence type="ECO:0000313" key="3">
    <source>
        <dbReference type="Proteomes" id="UP000628775"/>
    </source>
</evidence>
<evidence type="ECO:0000256" key="1">
    <source>
        <dbReference type="SAM" id="Phobius"/>
    </source>
</evidence>